<proteinExistence type="predicted"/>
<dbReference type="GO" id="GO:0005319">
    <property type="term" value="F:lipid transporter activity"/>
    <property type="evidence" value="ECO:0007669"/>
    <property type="project" value="TreeGrafter"/>
</dbReference>
<evidence type="ECO:0000259" key="3">
    <source>
        <dbReference type="Pfam" id="PF00005"/>
    </source>
</evidence>
<dbReference type="Gene3D" id="3.40.50.300">
    <property type="entry name" value="P-loop containing nucleotide triphosphate hydrolases"/>
    <property type="match status" value="1"/>
</dbReference>
<dbReference type="CDD" id="cd03263">
    <property type="entry name" value="ABC_subfamily_A"/>
    <property type="match status" value="1"/>
</dbReference>
<keyword evidence="5" id="KW-1185">Reference proteome</keyword>
<dbReference type="Pfam" id="PF00005">
    <property type="entry name" value="ABC_tran"/>
    <property type="match status" value="1"/>
</dbReference>
<feature type="domain" description="ABC transporter" evidence="3">
    <location>
        <begin position="4"/>
        <end position="126"/>
    </location>
</feature>
<dbReference type="PROSITE" id="PS00211">
    <property type="entry name" value="ABC_TRANSPORTER_1"/>
    <property type="match status" value="1"/>
</dbReference>
<dbReference type="PANTHER" id="PTHR19229:SF36">
    <property type="entry name" value="ATP-BINDING CASSETTE SUB-FAMILY A MEMBER 2"/>
    <property type="match status" value="1"/>
</dbReference>
<accession>A0A0V0QWB9</accession>
<evidence type="ECO:0000256" key="1">
    <source>
        <dbReference type="ARBA" id="ARBA00022448"/>
    </source>
</evidence>
<dbReference type="GO" id="GO:0140359">
    <property type="term" value="F:ABC-type transporter activity"/>
    <property type="evidence" value="ECO:0007669"/>
    <property type="project" value="InterPro"/>
</dbReference>
<dbReference type="InterPro" id="IPR026082">
    <property type="entry name" value="ABCA"/>
</dbReference>
<gene>
    <name evidence="4" type="ORF">PPERSA_06063</name>
</gene>
<evidence type="ECO:0000313" key="4">
    <source>
        <dbReference type="EMBL" id="KRX06181.1"/>
    </source>
</evidence>
<name>A0A0V0QWB9_PSEPJ</name>
<evidence type="ECO:0000313" key="5">
    <source>
        <dbReference type="Proteomes" id="UP000054937"/>
    </source>
</evidence>
<dbReference type="InterPro" id="IPR017871">
    <property type="entry name" value="ABC_transporter-like_CS"/>
</dbReference>
<dbReference type="InterPro" id="IPR003439">
    <property type="entry name" value="ABC_transporter-like_ATP-bd"/>
</dbReference>
<keyword evidence="4" id="KW-0378">Hydrolase</keyword>
<dbReference type="PANTHER" id="PTHR19229">
    <property type="entry name" value="ATP-BINDING CASSETTE TRANSPORTER SUBFAMILY A ABCA"/>
    <property type="match status" value="1"/>
</dbReference>
<sequence>MKRAGKTTLFKILAGEHQATYGNVHINGINMTTDMEKARYHIGYCPQFDALLDKLTAKEHLELYAAIKGIPKQKREYLIEDKLVQLNLKKFENIPAGTYSGGNKRKLSVAIALLGNPPIILLDEPSTGMDPKARRFMWTVISEICQRNQNQKQQNNEKNSDAISKATIQNGNQVKKGSYKIQVREKENASCVILSTHSMEEAEALSNKMTIMVQGVFKCLGSIQHIKSKFGQGYEIEVKVKIPKQFDLEKLIKEESGQNKKQNENFQLNFQVNMKNLDQVLEQLGEKVQKVVLKEKNKKDEKNGRNFIFSVLENGQSVSLQILLEFYLIQEKNQIIQQFISSKFSKYQIIENYGSFTRYKIDTKESTGKIFAFFENAKQNLGIIDSYSVRQTTIEAIFNQFANNAINSENLTKNQTDLNQIGIQIKEQKYFQGENQVDGRNIQKIQNHNQQNENQDFQTQLIKVKTNDKN</sequence>
<dbReference type="GO" id="GO:0005524">
    <property type="term" value="F:ATP binding"/>
    <property type="evidence" value="ECO:0007669"/>
    <property type="project" value="InterPro"/>
</dbReference>
<dbReference type="AlphaFoldDB" id="A0A0V0QWB9"/>
<dbReference type="EMBL" id="LDAU01000098">
    <property type="protein sequence ID" value="KRX06181.1"/>
    <property type="molecule type" value="Genomic_DNA"/>
</dbReference>
<organism evidence="4 5">
    <name type="scientific">Pseudocohnilembus persalinus</name>
    <name type="common">Ciliate</name>
    <dbReference type="NCBI Taxonomy" id="266149"/>
    <lineage>
        <taxon>Eukaryota</taxon>
        <taxon>Sar</taxon>
        <taxon>Alveolata</taxon>
        <taxon>Ciliophora</taxon>
        <taxon>Intramacronucleata</taxon>
        <taxon>Oligohymenophorea</taxon>
        <taxon>Scuticociliatia</taxon>
        <taxon>Philasterida</taxon>
        <taxon>Pseudocohnilembidae</taxon>
        <taxon>Pseudocohnilembus</taxon>
    </lineage>
</organism>
<dbReference type="SUPFAM" id="SSF52540">
    <property type="entry name" value="P-loop containing nucleoside triphosphate hydrolases"/>
    <property type="match status" value="2"/>
</dbReference>
<dbReference type="OrthoDB" id="312406at2759"/>
<keyword evidence="2" id="KW-0677">Repeat</keyword>
<protein>
    <submittedName>
        <fullName evidence="4">p-loop containing nucleoside triphosphate hydrolase</fullName>
    </submittedName>
</protein>
<dbReference type="Proteomes" id="UP000054937">
    <property type="component" value="Unassembled WGS sequence"/>
</dbReference>
<dbReference type="GO" id="GO:0016887">
    <property type="term" value="F:ATP hydrolysis activity"/>
    <property type="evidence" value="ECO:0007669"/>
    <property type="project" value="InterPro"/>
</dbReference>
<dbReference type="InParanoid" id="A0A0V0QWB9"/>
<reference evidence="4 5" key="1">
    <citation type="journal article" date="2015" name="Sci. Rep.">
        <title>Genome of the facultative scuticociliatosis pathogen Pseudocohnilembus persalinus provides insight into its virulence through horizontal gene transfer.</title>
        <authorList>
            <person name="Xiong J."/>
            <person name="Wang G."/>
            <person name="Cheng J."/>
            <person name="Tian M."/>
            <person name="Pan X."/>
            <person name="Warren A."/>
            <person name="Jiang C."/>
            <person name="Yuan D."/>
            <person name="Miao W."/>
        </authorList>
    </citation>
    <scope>NUCLEOTIDE SEQUENCE [LARGE SCALE GENOMIC DNA]</scope>
    <source>
        <strain evidence="4">36N120E</strain>
    </source>
</reference>
<keyword evidence="1" id="KW-0813">Transport</keyword>
<dbReference type="GO" id="GO:0016020">
    <property type="term" value="C:membrane"/>
    <property type="evidence" value="ECO:0007669"/>
    <property type="project" value="InterPro"/>
</dbReference>
<dbReference type="InterPro" id="IPR027417">
    <property type="entry name" value="P-loop_NTPase"/>
</dbReference>
<comment type="caution">
    <text evidence="4">The sequence shown here is derived from an EMBL/GenBank/DDBJ whole genome shotgun (WGS) entry which is preliminary data.</text>
</comment>
<evidence type="ECO:0000256" key="2">
    <source>
        <dbReference type="ARBA" id="ARBA00022737"/>
    </source>
</evidence>